<name>A0A2M8P2T6_9CHLR</name>
<dbReference type="GO" id="GO:0005829">
    <property type="term" value="C:cytosol"/>
    <property type="evidence" value="ECO:0007669"/>
    <property type="project" value="TreeGrafter"/>
</dbReference>
<gene>
    <name evidence="2" type="ORF">CUN51_02665</name>
</gene>
<dbReference type="PANTHER" id="PTHR30296:SF0">
    <property type="entry name" value="LACTATE UTILIZATION PROTEIN A"/>
    <property type="match status" value="1"/>
</dbReference>
<evidence type="ECO:0000259" key="1">
    <source>
        <dbReference type="Pfam" id="PF02754"/>
    </source>
</evidence>
<dbReference type="AlphaFoldDB" id="A0A2M8P2T6"/>
<sequence length="256" mass="27651">MSGHTPIQRPEVRGKRVSFFVTCIVDMIYPHSGMAAVEVLERVGCSVDFPMAQTCCGQLGFNGGYRAEARQVARQFLRAFADSELIVTPSGSCAAMVRHYYPELFADDPVLLPQAERLASITWELTEFLVDGLGIADLGVRLAQPRTVAMHDSCHGLRGLGIQRQPRALLANIGNLTVVEMPNSDRCCGFGGLFAVKMPEISGAMLDEKVQSILSSPIDAVVTCDASCLTHINGGLSRKGSTVRVYHVAEVLAGRL</sequence>
<dbReference type="EMBL" id="PGTK01000002">
    <property type="protein sequence ID" value="PJF31863.1"/>
    <property type="molecule type" value="Genomic_DNA"/>
</dbReference>
<feature type="domain" description="Cysteine-rich" evidence="1">
    <location>
        <begin position="148"/>
        <end position="232"/>
    </location>
</feature>
<accession>A0A2M8P2T6</accession>
<dbReference type="Proteomes" id="UP000228921">
    <property type="component" value="Unassembled WGS sequence"/>
</dbReference>
<proteinExistence type="predicted"/>
<dbReference type="PANTHER" id="PTHR30296">
    <property type="entry name" value="UNCHARACTERIZED PROTEIN YKGE"/>
    <property type="match status" value="1"/>
</dbReference>
<organism evidence="2 3">
    <name type="scientific">Candidatus Thermofonsia Clade 1 bacterium</name>
    <dbReference type="NCBI Taxonomy" id="2364210"/>
    <lineage>
        <taxon>Bacteria</taxon>
        <taxon>Bacillati</taxon>
        <taxon>Chloroflexota</taxon>
        <taxon>Candidatus Thermofontia</taxon>
        <taxon>Candidatus Thermofonsia Clade 1</taxon>
    </lineage>
</organism>
<reference evidence="2 3" key="1">
    <citation type="submission" date="2017-11" db="EMBL/GenBank/DDBJ databases">
        <title>Evolution of Phototrophy in the Chloroflexi Phylum Driven by Horizontal Gene Transfer.</title>
        <authorList>
            <person name="Ward L.M."/>
            <person name="Hemp J."/>
            <person name="Shih P.M."/>
            <person name="Mcglynn S.E."/>
            <person name="Fischer W."/>
        </authorList>
    </citation>
    <scope>NUCLEOTIDE SEQUENCE [LARGE SCALE GENOMIC DNA]</scope>
    <source>
        <strain evidence="2">CP2_2F</strain>
    </source>
</reference>
<dbReference type="GO" id="GO:0016491">
    <property type="term" value="F:oxidoreductase activity"/>
    <property type="evidence" value="ECO:0007669"/>
    <property type="project" value="UniProtKB-ARBA"/>
</dbReference>
<evidence type="ECO:0000313" key="3">
    <source>
        <dbReference type="Proteomes" id="UP000228921"/>
    </source>
</evidence>
<feature type="domain" description="Cysteine-rich" evidence="1">
    <location>
        <begin position="17"/>
        <end position="97"/>
    </location>
</feature>
<dbReference type="Pfam" id="PF02754">
    <property type="entry name" value="CCG"/>
    <property type="match status" value="2"/>
</dbReference>
<dbReference type="InterPro" id="IPR004017">
    <property type="entry name" value="Cys_rich_dom"/>
</dbReference>
<evidence type="ECO:0000313" key="2">
    <source>
        <dbReference type="EMBL" id="PJF31863.1"/>
    </source>
</evidence>
<comment type="caution">
    <text evidence="2">The sequence shown here is derived from an EMBL/GenBank/DDBJ whole genome shotgun (WGS) entry which is preliminary data.</text>
</comment>
<protein>
    <submittedName>
        <fullName evidence="2">Fe-S oxidoreductase</fullName>
    </submittedName>
</protein>